<gene>
    <name evidence="18" type="primary">ribD</name>
    <name evidence="18" type="ORF">FTW19_12165</name>
</gene>
<dbReference type="InterPro" id="IPR016192">
    <property type="entry name" value="APOBEC/CMP_deaminase_Zn-bd"/>
</dbReference>
<name>A0A5B9E997_9BACT</name>
<feature type="binding site" evidence="15">
    <location>
        <position position="204"/>
    </location>
    <ligand>
        <name>NADP(+)</name>
        <dbReference type="ChEBI" id="CHEBI:58349"/>
    </ligand>
</feature>
<dbReference type="InterPro" id="IPR050765">
    <property type="entry name" value="Riboflavin_Biosynth_HTPR"/>
</dbReference>
<dbReference type="InterPro" id="IPR016193">
    <property type="entry name" value="Cytidine_deaminase-like"/>
</dbReference>
<dbReference type="EC" id="3.5.4.26" evidence="13"/>
<dbReference type="PROSITE" id="PS51747">
    <property type="entry name" value="CYT_DCMP_DEAMINASES_2"/>
    <property type="match status" value="1"/>
</dbReference>
<dbReference type="CDD" id="cd01284">
    <property type="entry name" value="Riboflavin_deaminase-reductase"/>
    <property type="match status" value="1"/>
</dbReference>
<keyword evidence="19" id="KW-1185">Reference proteome</keyword>
<feature type="binding site" evidence="16">
    <location>
        <position position="78"/>
    </location>
    <ligand>
        <name>Zn(2+)</name>
        <dbReference type="ChEBI" id="CHEBI:29105"/>
        <note>catalytic</note>
    </ligand>
</feature>
<evidence type="ECO:0000256" key="7">
    <source>
        <dbReference type="ARBA" id="ARBA00022723"/>
    </source>
</evidence>
<dbReference type="Pfam" id="PF01872">
    <property type="entry name" value="RibD_C"/>
    <property type="match status" value="1"/>
</dbReference>
<feature type="binding site" evidence="15">
    <location>
        <position position="192"/>
    </location>
    <ligand>
        <name>substrate</name>
    </ligand>
</feature>
<feature type="binding site" evidence="16">
    <location>
        <position position="53"/>
    </location>
    <ligand>
        <name>Zn(2+)</name>
        <dbReference type="ChEBI" id="CHEBI:29105"/>
        <note>catalytic</note>
    </ligand>
</feature>
<comment type="function">
    <text evidence="1 13">Converts 2,5-diamino-6-(ribosylamino)-4(3h)-pyrimidinone 5'-phosphate into 5-amino-6-(ribosylamino)-2,4(1h,3h)-pyrimidinedione 5'-phosphate.</text>
</comment>
<feature type="binding site" evidence="15">
    <location>
        <position position="208"/>
    </location>
    <ligand>
        <name>NADP(+)</name>
        <dbReference type="ChEBI" id="CHEBI:58349"/>
    </ligand>
</feature>
<dbReference type="UniPathway" id="UPA00275">
    <property type="reaction ID" value="UER00401"/>
</dbReference>
<evidence type="ECO:0000256" key="11">
    <source>
        <dbReference type="ARBA" id="ARBA00023002"/>
    </source>
</evidence>
<feature type="binding site" evidence="15">
    <location>
        <begin position="304"/>
        <end position="310"/>
    </location>
    <ligand>
        <name>NADP(+)</name>
        <dbReference type="ChEBI" id="CHEBI:58349"/>
    </ligand>
</feature>
<evidence type="ECO:0000256" key="10">
    <source>
        <dbReference type="ARBA" id="ARBA00022857"/>
    </source>
</evidence>
<evidence type="ECO:0000313" key="19">
    <source>
        <dbReference type="Proteomes" id="UP000321820"/>
    </source>
</evidence>
<evidence type="ECO:0000256" key="2">
    <source>
        <dbReference type="ARBA" id="ARBA00004882"/>
    </source>
</evidence>
<dbReference type="NCBIfam" id="TIGR00326">
    <property type="entry name" value="eubact_ribD"/>
    <property type="match status" value="1"/>
</dbReference>
<comment type="pathway">
    <text evidence="3 13">Cofactor biosynthesis; riboflavin biosynthesis; 5-amino-6-(D-ribitylamino)uracil from GTP: step 3/4.</text>
</comment>
<dbReference type="GO" id="GO:0008835">
    <property type="term" value="F:diaminohydroxyphosphoribosylaminopyrimidine deaminase activity"/>
    <property type="evidence" value="ECO:0007669"/>
    <property type="project" value="UniProtKB-EC"/>
</dbReference>
<dbReference type="RefSeq" id="WP_147647878.1">
    <property type="nucleotide sequence ID" value="NZ_CP042806.1"/>
</dbReference>
<keyword evidence="12" id="KW-0511">Multifunctional enzyme</keyword>
<keyword evidence="9 13" id="KW-0862">Zinc</keyword>
<accession>A0A5B9E997</accession>
<evidence type="ECO:0000256" key="13">
    <source>
        <dbReference type="PIRNR" id="PIRNR006769"/>
    </source>
</evidence>
<dbReference type="InterPro" id="IPR002734">
    <property type="entry name" value="RibDG_C"/>
</dbReference>
<dbReference type="PANTHER" id="PTHR38011">
    <property type="entry name" value="DIHYDROFOLATE REDUCTASE FAMILY PROTEIN (AFU_ORTHOLOGUE AFUA_8G06820)"/>
    <property type="match status" value="1"/>
</dbReference>
<evidence type="ECO:0000259" key="17">
    <source>
        <dbReference type="PROSITE" id="PS51747"/>
    </source>
</evidence>
<feature type="binding site" evidence="15">
    <location>
        <position position="212"/>
    </location>
    <ligand>
        <name>substrate</name>
    </ligand>
</feature>
<comment type="catalytic activity">
    <reaction evidence="13">
        <text>5-amino-6-(5-phospho-D-ribitylamino)uracil + NADP(+) = 5-amino-6-(5-phospho-D-ribosylamino)uracil + NADPH + H(+)</text>
        <dbReference type="Rhea" id="RHEA:17845"/>
        <dbReference type="ChEBI" id="CHEBI:15378"/>
        <dbReference type="ChEBI" id="CHEBI:57783"/>
        <dbReference type="ChEBI" id="CHEBI:58349"/>
        <dbReference type="ChEBI" id="CHEBI:58421"/>
        <dbReference type="ChEBI" id="CHEBI:58453"/>
        <dbReference type="EC" id="1.1.1.193"/>
    </reaction>
</comment>
<dbReference type="Gene3D" id="3.40.140.10">
    <property type="entry name" value="Cytidine Deaminase, domain 2"/>
    <property type="match status" value="1"/>
</dbReference>
<dbReference type="SUPFAM" id="SSF53927">
    <property type="entry name" value="Cytidine deaminase-like"/>
    <property type="match status" value="1"/>
</dbReference>
<feature type="binding site" evidence="15">
    <location>
        <position position="231"/>
    </location>
    <ligand>
        <name>NADP(+)</name>
        <dbReference type="ChEBI" id="CHEBI:58349"/>
    </ligand>
</feature>
<dbReference type="Pfam" id="PF00383">
    <property type="entry name" value="dCMP_cyt_deam_1"/>
    <property type="match status" value="1"/>
</dbReference>
<evidence type="ECO:0000256" key="12">
    <source>
        <dbReference type="ARBA" id="ARBA00023268"/>
    </source>
</evidence>
<feature type="active site" description="Proton donor" evidence="14">
    <location>
        <position position="55"/>
    </location>
</feature>
<evidence type="ECO:0000256" key="14">
    <source>
        <dbReference type="PIRSR" id="PIRSR006769-1"/>
    </source>
</evidence>
<evidence type="ECO:0000256" key="9">
    <source>
        <dbReference type="ARBA" id="ARBA00022833"/>
    </source>
</evidence>
<comment type="cofactor">
    <cofactor evidence="13 16">
        <name>Zn(2+)</name>
        <dbReference type="ChEBI" id="CHEBI:29105"/>
    </cofactor>
    <text evidence="13 16">Binds 1 zinc ion.</text>
</comment>
<feature type="binding site" evidence="15">
    <location>
        <position position="157"/>
    </location>
    <ligand>
        <name>NADP(+)</name>
        <dbReference type="ChEBI" id="CHEBI:58349"/>
    </ligand>
</feature>
<dbReference type="KEGG" id="talb:FTW19_12165"/>
<evidence type="ECO:0000256" key="4">
    <source>
        <dbReference type="ARBA" id="ARBA00005259"/>
    </source>
</evidence>
<sequence length="374" mass="40111">MELTDDIRYMQQALALAREGVGLASPNPTVGCVLVKDDRVVGRGFHMYEHRDHAEIVALKEAGGEAEGATAYVTLEPCSHHGRTGPCADALIHARVGRVAAATVDPNPQVAGQGLARLAQAGIQVTAGVLQEEARALNNAFAKWIVTGSPYVVLKAALSVDGYLAPPPQRRHTQEPHWLTGAAARAHVQQMRHASDAILIGIGTALADSPLLTDRTNLPRRRKLLRVILDTHLRLPLSSKLVASAADDLLVLCHESASTASEDALLELGVQVERIQSPHQHIDLINALRALAERQITSVLLEGGSRLNAAFLAGDLVDEVDLFYADAELGHGAVPFAEGGPSPYLLEQRLSRLSKAEFGSDTLVTGYLRDPWGR</sequence>
<evidence type="ECO:0000256" key="8">
    <source>
        <dbReference type="ARBA" id="ARBA00022801"/>
    </source>
</evidence>
<feature type="binding site" evidence="15">
    <location>
        <position position="178"/>
    </location>
    <ligand>
        <name>NADP(+)</name>
        <dbReference type="ChEBI" id="CHEBI:58349"/>
    </ligand>
</feature>
<proteinExistence type="inferred from homology"/>
<dbReference type="PROSITE" id="PS00903">
    <property type="entry name" value="CYT_DCMP_DEAMINASES_1"/>
    <property type="match status" value="1"/>
</dbReference>
<dbReference type="PIRSF" id="PIRSF006769">
    <property type="entry name" value="RibD"/>
    <property type="match status" value="1"/>
</dbReference>
<comment type="similarity">
    <text evidence="4 13">In the N-terminal section; belongs to the cytidine and deoxycytidylate deaminase family.</text>
</comment>
<dbReference type="PANTHER" id="PTHR38011:SF7">
    <property type="entry name" value="2,5-DIAMINO-6-RIBOSYLAMINO-4(3H)-PYRIMIDINONE 5'-PHOSPHATE REDUCTASE"/>
    <property type="match status" value="1"/>
</dbReference>
<dbReference type="AlphaFoldDB" id="A0A5B9E997"/>
<reference evidence="18 19" key="1">
    <citation type="submission" date="2019-08" db="EMBL/GenBank/DDBJ databases">
        <title>Complete genome sequence of Terriglobus albidus strain ORNL.</title>
        <authorList>
            <person name="Podar M."/>
        </authorList>
    </citation>
    <scope>NUCLEOTIDE SEQUENCE [LARGE SCALE GENOMIC DNA]</scope>
    <source>
        <strain evidence="18 19">ORNL</strain>
    </source>
</reference>
<evidence type="ECO:0000256" key="15">
    <source>
        <dbReference type="PIRSR" id="PIRSR006769-2"/>
    </source>
</evidence>
<dbReference type="InterPro" id="IPR004794">
    <property type="entry name" value="Eubact_RibD"/>
</dbReference>
<feature type="binding site" evidence="15">
    <location>
        <position position="215"/>
    </location>
    <ligand>
        <name>substrate</name>
    </ligand>
</feature>
<keyword evidence="11 13" id="KW-0560">Oxidoreductase</keyword>
<dbReference type="OrthoDB" id="9800865at2"/>
<dbReference type="SUPFAM" id="SSF53597">
    <property type="entry name" value="Dihydrofolate reductase-like"/>
    <property type="match status" value="1"/>
</dbReference>
<keyword evidence="10 13" id="KW-0521">NADP</keyword>
<dbReference type="GO" id="GO:0008270">
    <property type="term" value="F:zinc ion binding"/>
    <property type="evidence" value="ECO:0007669"/>
    <property type="project" value="InterPro"/>
</dbReference>
<dbReference type="GO" id="GO:0008703">
    <property type="term" value="F:5-amino-6-(5-phosphoribosylamino)uracil reductase activity"/>
    <property type="evidence" value="ECO:0007669"/>
    <property type="project" value="UniProtKB-EC"/>
</dbReference>
<comment type="pathway">
    <text evidence="2 13">Cofactor biosynthesis; riboflavin biosynthesis; 5-amino-6-(D-ribitylamino)uracil from GTP: step 2/4.</text>
</comment>
<dbReference type="InterPro" id="IPR002125">
    <property type="entry name" value="CMP_dCMP_dom"/>
</dbReference>
<feature type="binding site" evidence="15">
    <location>
        <position position="302"/>
    </location>
    <ligand>
        <name>substrate</name>
    </ligand>
</feature>
<feature type="binding site" evidence="16">
    <location>
        <position position="87"/>
    </location>
    <ligand>
        <name>Zn(2+)</name>
        <dbReference type="ChEBI" id="CHEBI:29105"/>
        <note>catalytic</note>
    </ligand>
</feature>
<keyword evidence="7 13" id="KW-0479">Metal-binding</keyword>
<dbReference type="EC" id="1.1.1.193" evidence="13"/>
<evidence type="ECO:0000256" key="1">
    <source>
        <dbReference type="ARBA" id="ARBA00002151"/>
    </source>
</evidence>
<dbReference type="InterPro" id="IPR024072">
    <property type="entry name" value="DHFR-like_dom_sf"/>
</dbReference>
<comment type="catalytic activity">
    <reaction evidence="13">
        <text>2,5-diamino-6-hydroxy-4-(5-phosphoribosylamino)-pyrimidine + H2O + H(+) = 5-amino-6-(5-phospho-D-ribosylamino)uracil + NH4(+)</text>
        <dbReference type="Rhea" id="RHEA:21868"/>
        <dbReference type="ChEBI" id="CHEBI:15377"/>
        <dbReference type="ChEBI" id="CHEBI:15378"/>
        <dbReference type="ChEBI" id="CHEBI:28938"/>
        <dbReference type="ChEBI" id="CHEBI:58453"/>
        <dbReference type="ChEBI" id="CHEBI:58614"/>
        <dbReference type="EC" id="3.5.4.26"/>
    </reaction>
</comment>
<evidence type="ECO:0000256" key="6">
    <source>
        <dbReference type="ARBA" id="ARBA00022619"/>
    </source>
</evidence>
<dbReference type="FunFam" id="3.40.140.10:FF:000025">
    <property type="entry name" value="Riboflavin biosynthesis protein RibD"/>
    <property type="match status" value="1"/>
</dbReference>
<evidence type="ECO:0000313" key="18">
    <source>
        <dbReference type="EMBL" id="QEE28688.1"/>
    </source>
</evidence>
<protein>
    <recommendedName>
        <fullName evidence="13">Riboflavin biosynthesis protein RibD</fullName>
    </recommendedName>
    <domain>
        <recommendedName>
            <fullName evidence="13">Diaminohydroxyphosphoribosylaminopyrimidine deaminase</fullName>
            <shortName evidence="13">DRAP deaminase</shortName>
            <ecNumber evidence="13">3.5.4.26</ecNumber>
        </recommendedName>
        <alternativeName>
            <fullName evidence="13">Riboflavin-specific deaminase</fullName>
        </alternativeName>
    </domain>
    <domain>
        <recommendedName>
            <fullName evidence="13">5-amino-6-(5-phosphoribosylamino)uracil reductase</fullName>
            <ecNumber evidence="13">1.1.1.193</ecNumber>
        </recommendedName>
        <alternativeName>
            <fullName evidence="13">HTP reductase</fullName>
        </alternativeName>
    </domain>
</protein>
<evidence type="ECO:0000256" key="16">
    <source>
        <dbReference type="PIRSR" id="PIRSR006769-3"/>
    </source>
</evidence>
<keyword evidence="6 13" id="KW-0686">Riboflavin biosynthesis</keyword>
<feature type="domain" description="CMP/dCMP-type deaminase" evidence="17">
    <location>
        <begin position="4"/>
        <end position="126"/>
    </location>
</feature>
<dbReference type="Proteomes" id="UP000321820">
    <property type="component" value="Chromosome"/>
</dbReference>
<dbReference type="EMBL" id="CP042806">
    <property type="protein sequence ID" value="QEE28688.1"/>
    <property type="molecule type" value="Genomic_DNA"/>
</dbReference>
<organism evidence="18 19">
    <name type="scientific">Terriglobus albidus</name>
    <dbReference type="NCBI Taxonomy" id="1592106"/>
    <lineage>
        <taxon>Bacteria</taxon>
        <taxon>Pseudomonadati</taxon>
        <taxon>Acidobacteriota</taxon>
        <taxon>Terriglobia</taxon>
        <taxon>Terriglobales</taxon>
        <taxon>Acidobacteriaceae</taxon>
        <taxon>Terriglobus</taxon>
    </lineage>
</organism>
<keyword evidence="8 13" id="KW-0378">Hydrolase</keyword>
<evidence type="ECO:0000256" key="5">
    <source>
        <dbReference type="ARBA" id="ARBA00007417"/>
    </source>
</evidence>
<dbReference type="GO" id="GO:0009231">
    <property type="term" value="P:riboflavin biosynthetic process"/>
    <property type="evidence" value="ECO:0007669"/>
    <property type="project" value="UniProtKB-UniPathway"/>
</dbReference>
<evidence type="ECO:0000256" key="3">
    <source>
        <dbReference type="ARBA" id="ARBA00004910"/>
    </source>
</evidence>
<dbReference type="Gene3D" id="3.40.430.10">
    <property type="entry name" value="Dihydrofolate Reductase, subunit A"/>
    <property type="match status" value="1"/>
</dbReference>
<comment type="similarity">
    <text evidence="5 13">In the C-terminal section; belongs to the HTP reductase family.</text>
</comment>